<evidence type="ECO:0000259" key="2">
    <source>
        <dbReference type="SMART" id="SM00460"/>
    </source>
</evidence>
<dbReference type="Gene3D" id="3.10.620.30">
    <property type="match status" value="1"/>
</dbReference>
<dbReference type="InterPro" id="IPR002931">
    <property type="entry name" value="Transglutaminase-like"/>
</dbReference>
<feature type="domain" description="Transglutaminase-like" evidence="2">
    <location>
        <begin position="390"/>
        <end position="449"/>
    </location>
</feature>
<dbReference type="SUPFAM" id="SSF54001">
    <property type="entry name" value="Cysteine proteinases"/>
    <property type="match status" value="1"/>
</dbReference>
<reference evidence="3" key="1">
    <citation type="journal article" date="2015" name="Proc. Natl. Acad. Sci. U.S.A.">
        <title>Networks of energetic and metabolic interactions define dynamics in microbial communities.</title>
        <authorList>
            <person name="Embree M."/>
            <person name="Liu J.K."/>
            <person name="Al-Bassam M.M."/>
            <person name="Zengler K."/>
        </authorList>
    </citation>
    <scope>NUCLEOTIDE SEQUENCE</scope>
</reference>
<name>A0A0W8FU01_9ZZZZ</name>
<evidence type="ECO:0000313" key="3">
    <source>
        <dbReference type="EMBL" id="KUG24399.1"/>
    </source>
</evidence>
<dbReference type="PANTHER" id="PTHR33490">
    <property type="entry name" value="BLR5614 PROTEIN-RELATED"/>
    <property type="match status" value="1"/>
</dbReference>
<feature type="transmembrane region" description="Helical" evidence="1">
    <location>
        <begin position="7"/>
        <end position="26"/>
    </location>
</feature>
<organism evidence="3">
    <name type="scientific">hydrocarbon metagenome</name>
    <dbReference type="NCBI Taxonomy" id="938273"/>
    <lineage>
        <taxon>unclassified sequences</taxon>
        <taxon>metagenomes</taxon>
        <taxon>ecological metagenomes</taxon>
    </lineage>
</organism>
<dbReference type="AlphaFoldDB" id="A0A0W8FU01"/>
<proteinExistence type="predicted"/>
<dbReference type="PANTHER" id="PTHR33490:SF3">
    <property type="entry name" value="CONSERVED INTEGRAL MEMBRANE PROTEIN"/>
    <property type="match status" value="1"/>
</dbReference>
<dbReference type="InterPro" id="IPR038765">
    <property type="entry name" value="Papain-like_cys_pep_sf"/>
</dbReference>
<evidence type="ECO:0000256" key="1">
    <source>
        <dbReference type="SAM" id="Phobius"/>
    </source>
</evidence>
<dbReference type="EMBL" id="LNQE01000849">
    <property type="protein sequence ID" value="KUG24399.1"/>
    <property type="molecule type" value="Genomic_DNA"/>
</dbReference>
<keyword evidence="1" id="KW-1133">Transmembrane helix</keyword>
<comment type="caution">
    <text evidence="3">The sequence shown here is derived from an EMBL/GenBank/DDBJ whole genome shotgun (WGS) entry which is preliminary data.</text>
</comment>
<keyword evidence="1" id="KW-0812">Transmembrane</keyword>
<protein>
    <submittedName>
        <fullName evidence="3">Transglutaminase domain protein</fullName>
    </submittedName>
</protein>
<accession>A0A0W8FU01</accession>
<sequence>MQKIKWNIVWGISVTFAFFILLFIRLEFFQKSTQPVVSSNQIIRSQKSQDIWMNIYQDGKKIGFVHRSFSNLGEKYHFNETVFMKISTMGVTQALNILTEGDLNPDMSISSFNFDLNSNLFRFNAHGNVVKNKLILFAGLPGSQEKSEIRLKDIPHITGNIYDAAFHADMEKNIPHSFNIFDPSTLSIKSIKVTRVADEIITIMGKKIFAKKYCADFMGAKNCAWLSREGEVLKETGILGLSMEKVSRQKAQEGIADQGVVDVTQISSIASNVKITEPEKLKSIKIKIEGIGGLSFLTGDRQNIRHDIMTIVRENLPIPSNLINNIPSEVAVFLKSAPFMQSDNPQIKSQLNKIITPADTAEQKARKIVNWVYRNIKKKPVLSVPNALEVLKNKEGDCNEHSILTVALLRAAGIPAQMEAGLVYLHGRFYWHAWNAVYLGKWITADAVFNQLPADVTHIRLVRGDSVDQLNLMGVMGKIKLEVLEQTK</sequence>
<keyword evidence="1" id="KW-0472">Membrane</keyword>
<dbReference type="SMART" id="SM00460">
    <property type="entry name" value="TGc"/>
    <property type="match status" value="1"/>
</dbReference>
<dbReference type="Pfam" id="PF01841">
    <property type="entry name" value="Transglut_core"/>
    <property type="match status" value="1"/>
</dbReference>
<gene>
    <name evidence="3" type="ORF">ASZ90_005776</name>
</gene>